<comment type="pathway">
    <text evidence="1">Isoprenoid biosynthesis; isopentenyl diphosphate biosynthesis via mevalonate pathway.</text>
</comment>
<evidence type="ECO:0000256" key="2">
    <source>
        <dbReference type="ARBA" id="ARBA00022679"/>
    </source>
</evidence>
<keyword evidence="7" id="KW-1185">Reference proteome</keyword>
<dbReference type="InterPro" id="IPR035102">
    <property type="entry name" value="Phosphomevalonate_kinase"/>
</dbReference>
<evidence type="ECO:0000313" key="7">
    <source>
        <dbReference type="Proteomes" id="UP000289738"/>
    </source>
</evidence>
<dbReference type="EMBL" id="SDMP01000018">
    <property type="protein sequence ID" value="RYQ97016.1"/>
    <property type="molecule type" value="Genomic_DNA"/>
</dbReference>
<evidence type="ECO:0008006" key="8">
    <source>
        <dbReference type="Google" id="ProtNLM"/>
    </source>
</evidence>
<comment type="caution">
    <text evidence="6">The sequence shown here is derived from an EMBL/GenBank/DDBJ whole genome shotgun (WGS) entry which is preliminary data.</text>
</comment>
<reference evidence="6 7" key="1">
    <citation type="submission" date="2019-01" db="EMBL/GenBank/DDBJ databases">
        <title>Sequencing of cultivated peanut Arachis hypogaea provides insights into genome evolution and oil improvement.</title>
        <authorList>
            <person name="Chen X."/>
        </authorList>
    </citation>
    <scope>NUCLEOTIDE SEQUENCE [LARGE SCALE GENOMIC DNA]</scope>
    <source>
        <strain evidence="7">cv. Fuhuasheng</strain>
        <tissue evidence="6">Leaves</tissue>
    </source>
</reference>
<protein>
    <recommendedName>
        <fullName evidence="8">GHMP kinase C-terminal domain-containing protein</fullName>
    </recommendedName>
</protein>
<dbReference type="Proteomes" id="UP000289738">
    <property type="component" value="Chromosome B08"/>
</dbReference>
<dbReference type="GO" id="GO:0019287">
    <property type="term" value="P:isopentenyl diphosphate biosynthetic process, mevalonate pathway"/>
    <property type="evidence" value="ECO:0007669"/>
    <property type="project" value="TreeGrafter"/>
</dbReference>
<dbReference type="GO" id="GO:0010142">
    <property type="term" value="P:farnesyl diphosphate biosynthetic process, mevalonate pathway"/>
    <property type="evidence" value="ECO:0007669"/>
    <property type="project" value="TreeGrafter"/>
</dbReference>
<accession>A0A444Y575</accession>
<dbReference type="GO" id="GO:0005777">
    <property type="term" value="C:peroxisome"/>
    <property type="evidence" value="ECO:0007669"/>
    <property type="project" value="TreeGrafter"/>
</dbReference>
<dbReference type="GO" id="GO:0005524">
    <property type="term" value="F:ATP binding"/>
    <property type="evidence" value="ECO:0007669"/>
    <property type="project" value="UniProtKB-KW"/>
</dbReference>
<gene>
    <name evidence="6" type="ORF">Ahy_B08g092980</name>
</gene>
<dbReference type="STRING" id="3818.A0A444Y575"/>
<keyword evidence="4" id="KW-0418">Kinase</keyword>
<proteinExistence type="predicted"/>
<keyword evidence="3" id="KW-0547">Nucleotide-binding</keyword>
<dbReference type="AlphaFoldDB" id="A0A444Y575"/>
<evidence type="ECO:0000256" key="5">
    <source>
        <dbReference type="ARBA" id="ARBA00022840"/>
    </source>
</evidence>
<evidence type="ECO:0000256" key="4">
    <source>
        <dbReference type="ARBA" id="ARBA00022777"/>
    </source>
</evidence>
<organism evidence="6 7">
    <name type="scientific">Arachis hypogaea</name>
    <name type="common">Peanut</name>
    <dbReference type="NCBI Taxonomy" id="3818"/>
    <lineage>
        <taxon>Eukaryota</taxon>
        <taxon>Viridiplantae</taxon>
        <taxon>Streptophyta</taxon>
        <taxon>Embryophyta</taxon>
        <taxon>Tracheophyta</taxon>
        <taxon>Spermatophyta</taxon>
        <taxon>Magnoliopsida</taxon>
        <taxon>eudicotyledons</taxon>
        <taxon>Gunneridae</taxon>
        <taxon>Pentapetalae</taxon>
        <taxon>rosids</taxon>
        <taxon>fabids</taxon>
        <taxon>Fabales</taxon>
        <taxon>Fabaceae</taxon>
        <taxon>Papilionoideae</taxon>
        <taxon>50 kb inversion clade</taxon>
        <taxon>dalbergioids sensu lato</taxon>
        <taxon>Dalbergieae</taxon>
        <taxon>Pterocarpus clade</taxon>
        <taxon>Arachis</taxon>
    </lineage>
</organism>
<name>A0A444Y575_ARAHY</name>
<dbReference type="PANTHER" id="PTHR31814">
    <property type="match status" value="1"/>
</dbReference>
<evidence type="ECO:0000256" key="3">
    <source>
        <dbReference type="ARBA" id="ARBA00022741"/>
    </source>
</evidence>
<keyword evidence="2" id="KW-0808">Transferase</keyword>
<dbReference type="GO" id="GO:0004631">
    <property type="term" value="F:phosphomevalonate kinase activity"/>
    <property type="evidence" value="ECO:0007669"/>
    <property type="project" value="TreeGrafter"/>
</dbReference>
<evidence type="ECO:0000256" key="1">
    <source>
        <dbReference type="ARBA" id="ARBA00005092"/>
    </source>
</evidence>
<evidence type="ECO:0000313" key="6">
    <source>
        <dbReference type="EMBL" id="RYQ97016.1"/>
    </source>
</evidence>
<dbReference type="PANTHER" id="PTHR31814:SF2">
    <property type="entry name" value="PHOSPHOMEVALONATE KINASE"/>
    <property type="match status" value="1"/>
</dbReference>
<sequence length="161" mass="17205">MSRVEGWKLCSVEVRTQPATVIPLLILPHFAAVVGRSPTLLSSPLIVLGHRLLCSTSLSVFACSSRSSVAVTSFLPLPPALMFLLFFCIDVENAILIVDRFMQIEPESQTKLLDATLNLEGVLLAGVPGAPGTGGFDVVFAVTLGDSSNNVKKIWSLLNVI</sequence>
<keyword evidence="5" id="KW-0067">ATP-binding</keyword>